<evidence type="ECO:0000313" key="2">
    <source>
        <dbReference type="Proteomes" id="UP000054564"/>
    </source>
</evidence>
<comment type="caution">
    <text evidence="1">The sequence shown here is derived from an EMBL/GenBank/DDBJ whole genome shotgun (WGS) entry which is preliminary data.</text>
</comment>
<keyword evidence="2" id="KW-1185">Reference proteome</keyword>
<accession>A0A0L0VYT5</accession>
<reference evidence="2" key="1">
    <citation type="submission" date="2014-03" db="EMBL/GenBank/DDBJ databases">
        <title>The Genome Sequence of Puccinia striiformis f. sp. tritici PST-78.</title>
        <authorList>
            <consortium name="The Broad Institute Genome Sequencing Platform"/>
            <person name="Cuomo C."/>
            <person name="Hulbert S."/>
            <person name="Chen X."/>
            <person name="Walker B."/>
            <person name="Young S.K."/>
            <person name="Zeng Q."/>
            <person name="Gargeya S."/>
            <person name="Fitzgerald M."/>
            <person name="Haas B."/>
            <person name="Abouelleil A."/>
            <person name="Alvarado L."/>
            <person name="Arachchi H.M."/>
            <person name="Berlin A.M."/>
            <person name="Chapman S.B."/>
            <person name="Goldberg J."/>
            <person name="Griggs A."/>
            <person name="Gujja S."/>
            <person name="Hansen M."/>
            <person name="Howarth C."/>
            <person name="Imamovic A."/>
            <person name="Larimer J."/>
            <person name="McCowan C."/>
            <person name="Montmayeur A."/>
            <person name="Murphy C."/>
            <person name="Neiman D."/>
            <person name="Pearson M."/>
            <person name="Priest M."/>
            <person name="Roberts A."/>
            <person name="Saif S."/>
            <person name="Shea T."/>
            <person name="Sisk P."/>
            <person name="Sykes S."/>
            <person name="Wortman J."/>
            <person name="Nusbaum C."/>
            <person name="Birren B."/>
        </authorList>
    </citation>
    <scope>NUCLEOTIDE SEQUENCE [LARGE SCALE GENOMIC DNA]</scope>
    <source>
        <strain evidence="2">race PST-78</strain>
    </source>
</reference>
<dbReference type="Proteomes" id="UP000054564">
    <property type="component" value="Unassembled WGS sequence"/>
</dbReference>
<protein>
    <submittedName>
        <fullName evidence="1">Uncharacterized protein</fullName>
    </submittedName>
</protein>
<dbReference type="AlphaFoldDB" id="A0A0L0VYT5"/>
<sequence length="275" mass="30762">MSAAELQAARPLFTMVDRNIRPASDFLDFKGAFVATNTSDVSSLNGAPQNQLLTWASIVPGRLNLAPDDHTNVRLHYNSQYIPRLPYGGTYVLEGCVVGNRHLEMPFLECEEQTTDEALIGQIREGPPVFKGVGRITSVHRTHGKGSIDGHCNLFVKHEVGAYTVSNELAVYNSDALTEVRGQVFGDEEITVKYVLPDGRGGPKFLEALERGQRGRFEGFFNGWSRKDDTMVVELDDVNVKKSRYGDRRWFWHVANVVNAYDFFLRGMKIQACSS</sequence>
<proteinExistence type="predicted"/>
<dbReference type="EMBL" id="AJIL01000012">
    <property type="protein sequence ID" value="KNF04367.1"/>
    <property type="molecule type" value="Genomic_DNA"/>
</dbReference>
<organism evidence="1 2">
    <name type="scientific">Puccinia striiformis f. sp. tritici PST-78</name>
    <dbReference type="NCBI Taxonomy" id="1165861"/>
    <lineage>
        <taxon>Eukaryota</taxon>
        <taxon>Fungi</taxon>
        <taxon>Dikarya</taxon>
        <taxon>Basidiomycota</taxon>
        <taxon>Pucciniomycotina</taxon>
        <taxon>Pucciniomycetes</taxon>
        <taxon>Pucciniales</taxon>
        <taxon>Pucciniaceae</taxon>
        <taxon>Puccinia</taxon>
    </lineage>
</organism>
<gene>
    <name evidence="1" type="ORF">PSTG_02282</name>
</gene>
<name>A0A0L0VYT5_9BASI</name>
<evidence type="ECO:0000313" key="1">
    <source>
        <dbReference type="EMBL" id="KNF04367.1"/>
    </source>
</evidence>